<feature type="domain" description="Translation elongation factor P/YeiP central" evidence="12">
    <location>
        <begin position="67"/>
        <end position="121"/>
    </location>
</feature>
<dbReference type="CDD" id="cd05794">
    <property type="entry name" value="S1_EF-P_repeat_2"/>
    <property type="match status" value="1"/>
</dbReference>
<dbReference type="CDD" id="cd04470">
    <property type="entry name" value="S1_EF-P_repeat_1"/>
    <property type="match status" value="1"/>
</dbReference>
<evidence type="ECO:0000256" key="10">
    <source>
        <dbReference type="RuleBase" id="RU004389"/>
    </source>
</evidence>
<dbReference type="InterPro" id="IPR020599">
    <property type="entry name" value="Transl_elong_fac_P/YeiP"/>
</dbReference>
<evidence type="ECO:0000256" key="5">
    <source>
        <dbReference type="ARBA" id="ARBA00022768"/>
    </source>
</evidence>
<evidence type="ECO:0000256" key="3">
    <source>
        <dbReference type="ARBA" id="ARBA00009479"/>
    </source>
</evidence>
<proteinExistence type="inferred from homology"/>
<evidence type="ECO:0000256" key="9">
    <source>
        <dbReference type="NCBIfam" id="TIGR00038"/>
    </source>
</evidence>
<dbReference type="Pfam" id="PF09285">
    <property type="entry name" value="Elong-fact-P_C"/>
    <property type="match status" value="1"/>
</dbReference>
<dbReference type="InterPro" id="IPR014722">
    <property type="entry name" value="Rib_uL2_dom2"/>
</dbReference>
<dbReference type="InterPro" id="IPR001059">
    <property type="entry name" value="Transl_elong_P/YeiP_cen"/>
</dbReference>
<dbReference type="InterPro" id="IPR015365">
    <property type="entry name" value="Elong-fact-P_C"/>
</dbReference>
<comment type="similarity">
    <text evidence="3 8 10">Belongs to the elongation factor P family.</text>
</comment>
<feature type="domain" description="Elongation factor P C-terminal" evidence="11">
    <location>
        <begin position="129"/>
        <end position="184"/>
    </location>
</feature>
<evidence type="ECO:0000256" key="2">
    <source>
        <dbReference type="ARBA" id="ARBA00004815"/>
    </source>
</evidence>
<keyword evidence="4 8" id="KW-0963">Cytoplasm</keyword>
<evidence type="ECO:0000259" key="12">
    <source>
        <dbReference type="SMART" id="SM01185"/>
    </source>
</evidence>
<dbReference type="SMART" id="SM00841">
    <property type="entry name" value="Elong-fact-P_C"/>
    <property type="match status" value="1"/>
</dbReference>
<keyword evidence="5 8" id="KW-0251">Elongation factor</keyword>
<dbReference type="GO" id="GO:0043043">
    <property type="term" value="P:peptide biosynthetic process"/>
    <property type="evidence" value="ECO:0007669"/>
    <property type="project" value="InterPro"/>
</dbReference>
<dbReference type="InterPro" id="IPR008991">
    <property type="entry name" value="Translation_prot_SH3-like_sf"/>
</dbReference>
<evidence type="ECO:0000256" key="8">
    <source>
        <dbReference type="HAMAP-Rule" id="MF_00141"/>
    </source>
</evidence>
<dbReference type="PIRSF" id="PIRSF005901">
    <property type="entry name" value="EF-P"/>
    <property type="match status" value="1"/>
</dbReference>
<dbReference type="PROSITE" id="PS01275">
    <property type="entry name" value="EFP"/>
    <property type="match status" value="1"/>
</dbReference>
<comment type="subcellular location">
    <subcellularLocation>
        <location evidence="1 8">Cytoplasm</location>
    </subcellularLocation>
</comment>
<accession>A0A9D1LIU0</accession>
<evidence type="ECO:0000313" key="13">
    <source>
        <dbReference type="EMBL" id="HIU42223.1"/>
    </source>
</evidence>
<comment type="function">
    <text evidence="7 8">Involved in peptide bond synthesis. Stimulates efficient translation and peptide-bond synthesis on native or reconstituted 70S ribosomes in vitro. Probably functions indirectly by altering the affinity of the ribosome for aminoacyl-tRNA, thus increasing their reactivity as acceptors for peptidyl transferase.</text>
</comment>
<dbReference type="InterPro" id="IPR013185">
    <property type="entry name" value="Transl_elong_KOW-like"/>
</dbReference>
<gene>
    <name evidence="8 13" type="primary">efp</name>
    <name evidence="13" type="ORF">IAD19_06685</name>
</gene>
<dbReference type="FunFam" id="2.30.30.30:FF:000003">
    <property type="entry name" value="Elongation factor P"/>
    <property type="match status" value="1"/>
</dbReference>
<dbReference type="Proteomes" id="UP000824082">
    <property type="component" value="Unassembled WGS sequence"/>
</dbReference>
<dbReference type="Gene3D" id="2.40.50.140">
    <property type="entry name" value="Nucleic acid-binding proteins"/>
    <property type="match status" value="2"/>
</dbReference>
<evidence type="ECO:0000256" key="6">
    <source>
        <dbReference type="ARBA" id="ARBA00022917"/>
    </source>
</evidence>
<evidence type="ECO:0000256" key="1">
    <source>
        <dbReference type="ARBA" id="ARBA00004496"/>
    </source>
</evidence>
<keyword evidence="6 8" id="KW-0648">Protein biosynthesis</keyword>
<dbReference type="HAMAP" id="MF_00141">
    <property type="entry name" value="EF_P"/>
    <property type="match status" value="1"/>
</dbReference>
<dbReference type="Pfam" id="PF08207">
    <property type="entry name" value="EFP_N"/>
    <property type="match status" value="1"/>
</dbReference>
<dbReference type="SMART" id="SM01185">
    <property type="entry name" value="EFP"/>
    <property type="match status" value="1"/>
</dbReference>
<dbReference type="FunFam" id="2.40.50.140:FF:000009">
    <property type="entry name" value="Elongation factor P"/>
    <property type="match status" value="1"/>
</dbReference>
<dbReference type="FunFam" id="2.40.50.140:FF:000004">
    <property type="entry name" value="Elongation factor P"/>
    <property type="match status" value="1"/>
</dbReference>
<sequence>MITAGDFRNGVTFDDNGQVFQVIEFLHVKPGKGAAFVRTKLKNVITGAVLERTFSPTDKFENAYIERKDMEYLYSDGDLYYFMDQETYDQTPINASQLGDNFKFVKENMICKVCSYKGNVFGVEPPTFVELEVTQTDPGFKGDTATNATKPATLETGAEIRVPLFINEGDHIRIDTRTGEYMERA</sequence>
<organism evidence="13 14">
    <name type="scientific">Candidatus Egerieicola faecale</name>
    <dbReference type="NCBI Taxonomy" id="2840774"/>
    <lineage>
        <taxon>Bacteria</taxon>
        <taxon>Bacillati</taxon>
        <taxon>Bacillota</taxon>
        <taxon>Clostridia</taxon>
        <taxon>Eubacteriales</taxon>
        <taxon>Oscillospiraceae</taxon>
        <taxon>Oscillospiraceae incertae sedis</taxon>
        <taxon>Candidatus Egerieicola</taxon>
    </lineage>
</organism>
<dbReference type="NCBIfam" id="TIGR00038">
    <property type="entry name" value="efp"/>
    <property type="match status" value="1"/>
</dbReference>
<reference evidence="13" key="1">
    <citation type="submission" date="2020-10" db="EMBL/GenBank/DDBJ databases">
        <authorList>
            <person name="Gilroy R."/>
        </authorList>
    </citation>
    <scope>NUCLEOTIDE SEQUENCE</scope>
    <source>
        <strain evidence="13">4509</strain>
    </source>
</reference>
<evidence type="ECO:0000313" key="14">
    <source>
        <dbReference type="Proteomes" id="UP000824082"/>
    </source>
</evidence>
<dbReference type="SUPFAM" id="SSF50249">
    <property type="entry name" value="Nucleic acid-binding proteins"/>
    <property type="match status" value="2"/>
</dbReference>
<dbReference type="NCBIfam" id="NF001810">
    <property type="entry name" value="PRK00529.1"/>
    <property type="match status" value="1"/>
</dbReference>
<comment type="caution">
    <text evidence="13">The sequence shown here is derived from an EMBL/GenBank/DDBJ whole genome shotgun (WGS) entry which is preliminary data.</text>
</comment>
<dbReference type="InterPro" id="IPR013852">
    <property type="entry name" value="Transl_elong_P/YeiP_CS"/>
</dbReference>
<dbReference type="InterPro" id="IPR011768">
    <property type="entry name" value="Transl_elongation_fac_P"/>
</dbReference>
<evidence type="ECO:0000259" key="11">
    <source>
        <dbReference type="SMART" id="SM00841"/>
    </source>
</evidence>
<dbReference type="PANTHER" id="PTHR30053:SF12">
    <property type="entry name" value="ELONGATION FACTOR P (EF-P) FAMILY PROTEIN"/>
    <property type="match status" value="1"/>
</dbReference>
<dbReference type="SUPFAM" id="SSF50104">
    <property type="entry name" value="Translation proteins SH3-like domain"/>
    <property type="match status" value="1"/>
</dbReference>
<dbReference type="AlphaFoldDB" id="A0A9D1LIU0"/>
<reference evidence="13" key="2">
    <citation type="journal article" date="2021" name="PeerJ">
        <title>Extensive microbial diversity within the chicken gut microbiome revealed by metagenomics and culture.</title>
        <authorList>
            <person name="Gilroy R."/>
            <person name="Ravi A."/>
            <person name="Getino M."/>
            <person name="Pursley I."/>
            <person name="Horton D.L."/>
            <person name="Alikhan N.F."/>
            <person name="Baker D."/>
            <person name="Gharbi K."/>
            <person name="Hall N."/>
            <person name="Watson M."/>
            <person name="Adriaenssens E.M."/>
            <person name="Foster-Nyarko E."/>
            <person name="Jarju S."/>
            <person name="Secka A."/>
            <person name="Antonio M."/>
            <person name="Oren A."/>
            <person name="Chaudhuri R.R."/>
            <person name="La Ragione R."/>
            <person name="Hildebrand F."/>
            <person name="Pallen M.J."/>
        </authorList>
    </citation>
    <scope>NUCLEOTIDE SEQUENCE</scope>
    <source>
        <strain evidence="13">4509</strain>
    </source>
</reference>
<dbReference type="Pfam" id="PF01132">
    <property type="entry name" value="EFP"/>
    <property type="match status" value="1"/>
</dbReference>
<dbReference type="EMBL" id="DVMX01000130">
    <property type="protein sequence ID" value="HIU42223.1"/>
    <property type="molecule type" value="Genomic_DNA"/>
</dbReference>
<protein>
    <recommendedName>
        <fullName evidence="8 9">Elongation factor P</fullName>
        <shortName evidence="8">EF-P</shortName>
    </recommendedName>
</protein>
<dbReference type="PANTHER" id="PTHR30053">
    <property type="entry name" value="ELONGATION FACTOR P"/>
    <property type="match status" value="1"/>
</dbReference>
<dbReference type="GO" id="GO:0005829">
    <property type="term" value="C:cytosol"/>
    <property type="evidence" value="ECO:0007669"/>
    <property type="project" value="UniProtKB-ARBA"/>
</dbReference>
<comment type="pathway">
    <text evidence="2 8">Protein biosynthesis; polypeptide chain elongation.</text>
</comment>
<dbReference type="InterPro" id="IPR012340">
    <property type="entry name" value="NA-bd_OB-fold"/>
</dbReference>
<evidence type="ECO:0000256" key="4">
    <source>
        <dbReference type="ARBA" id="ARBA00022490"/>
    </source>
</evidence>
<name>A0A9D1LIU0_9FIRM</name>
<dbReference type="GO" id="GO:0003746">
    <property type="term" value="F:translation elongation factor activity"/>
    <property type="evidence" value="ECO:0007669"/>
    <property type="project" value="UniProtKB-UniRule"/>
</dbReference>
<evidence type="ECO:0000256" key="7">
    <source>
        <dbReference type="ARBA" id="ARBA00025469"/>
    </source>
</evidence>
<dbReference type="Gene3D" id="2.30.30.30">
    <property type="match status" value="1"/>
</dbReference>